<sequence length="136" mass="15654">MPSWRRGPESTVSAFTGGRVCGQRAASEHAERLHAGKTEIAGLVMMQDDQRVGLPRLTGPNLRQMWDGFFDWHDDEGQFIGDRVDWRTGATIRRIVWRFGSHRAQAVAAMHYMRSYFPDIWVFYDADPCDVQVQRP</sequence>
<name>A0ABR1NUC3_DIAER</name>
<keyword evidence="2" id="KW-1185">Reference proteome</keyword>
<reference evidence="1 2" key="1">
    <citation type="submission" date="2024-02" db="EMBL/GenBank/DDBJ databases">
        <title>De novo assembly and annotation of 12 fungi associated with fruit tree decline syndrome in Ontario, Canada.</title>
        <authorList>
            <person name="Sulman M."/>
            <person name="Ellouze W."/>
            <person name="Ilyukhin E."/>
        </authorList>
    </citation>
    <scope>NUCLEOTIDE SEQUENCE [LARGE SCALE GENOMIC DNA]</scope>
    <source>
        <strain evidence="1 2">M169</strain>
    </source>
</reference>
<evidence type="ECO:0000313" key="1">
    <source>
        <dbReference type="EMBL" id="KAK7715624.1"/>
    </source>
</evidence>
<comment type="caution">
    <text evidence="1">The sequence shown here is derived from an EMBL/GenBank/DDBJ whole genome shotgun (WGS) entry which is preliminary data.</text>
</comment>
<evidence type="ECO:0000313" key="2">
    <source>
        <dbReference type="Proteomes" id="UP001430848"/>
    </source>
</evidence>
<dbReference type="Proteomes" id="UP001430848">
    <property type="component" value="Unassembled WGS sequence"/>
</dbReference>
<gene>
    <name evidence="1" type="ORF">SLS63_011380</name>
</gene>
<protein>
    <submittedName>
        <fullName evidence="1">Uncharacterized protein</fullName>
    </submittedName>
</protein>
<accession>A0ABR1NUC3</accession>
<dbReference type="EMBL" id="JAKNSF020000107">
    <property type="protein sequence ID" value="KAK7715624.1"/>
    <property type="molecule type" value="Genomic_DNA"/>
</dbReference>
<proteinExistence type="predicted"/>
<organism evidence="1 2">
    <name type="scientific">Diaporthe eres</name>
    <name type="common">Phomopsis oblonga</name>
    <dbReference type="NCBI Taxonomy" id="83184"/>
    <lineage>
        <taxon>Eukaryota</taxon>
        <taxon>Fungi</taxon>
        <taxon>Dikarya</taxon>
        <taxon>Ascomycota</taxon>
        <taxon>Pezizomycotina</taxon>
        <taxon>Sordariomycetes</taxon>
        <taxon>Sordariomycetidae</taxon>
        <taxon>Diaporthales</taxon>
        <taxon>Diaporthaceae</taxon>
        <taxon>Diaporthe</taxon>
        <taxon>Diaporthe eres species complex</taxon>
    </lineage>
</organism>